<dbReference type="PANTHER" id="PTHR34596:SF2">
    <property type="entry name" value="CHITOPORIN"/>
    <property type="match status" value="1"/>
</dbReference>
<reference evidence="6" key="1">
    <citation type="submission" date="2016-07" db="EMBL/GenBank/DDBJ databases">
        <authorList>
            <person name="Florea S."/>
            <person name="Webb J.S."/>
            <person name="Jaromczyk J."/>
            <person name="Schardl C.L."/>
        </authorList>
    </citation>
    <scope>NUCLEOTIDE SEQUENCE [LARGE SCALE GENOMIC DNA]</scope>
    <source>
        <strain evidence="6">1YdBTEX2</strain>
    </source>
</reference>
<evidence type="ECO:0000256" key="4">
    <source>
        <dbReference type="SAM" id="SignalP"/>
    </source>
</evidence>
<keyword evidence="3 4" id="KW-0732">Signal</keyword>
<protein>
    <submittedName>
        <fullName evidence="5">Porin</fullName>
    </submittedName>
</protein>
<dbReference type="AlphaFoldDB" id="A0A1D3JRB4"/>
<dbReference type="Pfam" id="PF03573">
    <property type="entry name" value="OprD"/>
    <property type="match status" value="1"/>
</dbReference>
<dbReference type="GO" id="GO:0016020">
    <property type="term" value="C:membrane"/>
    <property type="evidence" value="ECO:0007669"/>
    <property type="project" value="InterPro"/>
</dbReference>
<dbReference type="GO" id="GO:0015288">
    <property type="term" value="F:porin activity"/>
    <property type="evidence" value="ECO:0007669"/>
    <property type="project" value="TreeGrafter"/>
</dbReference>
<gene>
    <name evidence="5" type="ORF">PVE_R1G0726</name>
</gene>
<proteinExistence type="inferred from homology"/>
<dbReference type="PANTHER" id="PTHR34596">
    <property type="entry name" value="CHITOPORIN"/>
    <property type="match status" value="1"/>
</dbReference>
<evidence type="ECO:0000313" key="5">
    <source>
        <dbReference type="EMBL" id="SBW78614.1"/>
    </source>
</evidence>
<dbReference type="Proteomes" id="UP000245431">
    <property type="component" value="Chromosome PVE_r1"/>
</dbReference>
<name>A0A1D3JRB4_PSEVE</name>
<feature type="signal peptide" evidence="4">
    <location>
        <begin position="1"/>
        <end position="22"/>
    </location>
</feature>
<keyword evidence="2" id="KW-0813">Transport</keyword>
<evidence type="ECO:0000256" key="1">
    <source>
        <dbReference type="ARBA" id="ARBA00009075"/>
    </source>
</evidence>
<dbReference type="InterPro" id="IPR005318">
    <property type="entry name" value="OM_porin_bac"/>
</dbReference>
<organism evidence="5 6">
    <name type="scientific">Pseudomonas veronii 1YdBTEX2</name>
    <dbReference type="NCBI Taxonomy" id="1295141"/>
    <lineage>
        <taxon>Bacteria</taxon>
        <taxon>Pseudomonadati</taxon>
        <taxon>Pseudomonadota</taxon>
        <taxon>Gammaproteobacteria</taxon>
        <taxon>Pseudomonadales</taxon>
        <taxon>Pseudomonadaceae</taxon>
        <taxon>Pseudomonas</taxon>
    </lineage>
</organism>
<accession>A0A1D3JRB4</accession>
<comment type="similarity">
    <text evidence="1">Belongs to the outer membrane porin (Opr) (TC 1.B.25) family.</text>
</comment>
<evidence type="ECO:0000256" key="3">
    <source>
        <dbReference type="ARBA" id="ARBA00022729"/>
    </source>
</evidence>
<dbReference type="RefSeq" id="WP_026139735.1">
    <property type="nucleotide sequence ID" value="NZ_AOUH01000004.1"/>
</dbReference>
<dbReference type="InterPro" id="IPR023614">
    <property type="entry name" value="Porin_dom_sf"/>
</dbReference>
<dbReference type="Gene3D" id="2.40.160.10">
    <property type="entry name" value="Porin"/>
    <property type="match status" value="1"/>
</dbReference>
<feature type="chain" id="PRO_5008916017" evidence="4">
    <location>
        <begin position="23"/>
        <end position="439"/>
    </location>
</feature>
<evidence type="ECO:0000313" key="6">
    <source>
        <dbReference type="Proteomes" id="UP000245431"/>
    </source>
</evidence>
<evidence type="ECO:0000256" key="2">
    <source>
        <dbReference type="ARBA" id="ARBA00022448"/>
    </source>
</evidence>
<dbReference type="EMBL" id="LT599583">
    <property type="protein sequence ID" value="SBW78614.1"/>
    <property type="molecule type" value="Genomic_DNA"/>
</dbReference>
<sequence>MHIRYYTLPLSLIAALPLAALAVEDQPDGFIEGSRLNVLARNFYFNRDDRKGQSSPTGNGYSEAWAQGLIGKFESGFTQGTVGFGLDAFAMIGVKLDSGTGRSGGKGSFGMLPVDRENRPEDSYSKVGGAAKLRVLDTVIKAGDVFPLTPVVAYGDSRVLPESFRGVTVQNTSLTGLSLQGGRLSGMSQPNESGMNKGFATFYAGPVDSPWIGYFGGDYQLNKHLGFSLYSSRLKDAWDQYYVGSTASYPLTNDVSLFGDVNYYKAVDEGKKRLGTFDNNIWSARLGVKVGAHSVAVSHQRNNGDDDFDYLRQSDSIFLNNSIQYSDFNSPKERSWMVRYDLDMQAFGIPGLTFMTRYAKGSGADYSNANAVYMRRDAAGNPLTDQRRWERDIEAKYVVQAGTLKDLSLRLRQASVRSSAFESDLEEVRVIIEYPLAVL</sequence>